<organism evidence="2 3">
    <name type="scientific">Bowdeniella nasicola</name>
    <dbReference type="NCBI Taxonomy" id="208480"/>
    <lineage>
        <taxon>Bacteria</taxon>
        <taxon>Bacillati</taxon>
        <taxon>Actinomycetota</taxon>
        <taxon>Actinomycetes</taxon>
        <taxon>Actinomycetales</taxon>
        <taxon>Actinomycetaceae</taxon>
        <taxon>Bowdeniella</taxon>
    </lineage>
</organism>
<feature type="transmembrane region" description="Helical" evidence="1">
    <location>
        <begin position="12"/>
        <end position="35"/>
    </location>
</feature>
<reference evidence="3" key="1">
    <citation type="submission" date="2016-12" db="EMBL/GenBank/DDBJ databases">
        <authorList>
            <person name="Meng X."/>
        </authorList>
    </citation>
    <scope>NUCLEOTIDE SEQUENCE [LARGE SCALE GENOMIC DNA]</scope>
    <source>
        <strain evidence="3">DSM 19116</strain>
    </source>
</reference>
<protein>
    <submittedName>
        <fullName evidence="2">Uncharacterized protein</fullName>
    </submittedName>
</protein>
<sequence>MNPDEVGALIGYPWYYLAAGIIALLAAGILTVLFSPRRAERATRRSERGPGEPLFANTFGSELAALRERYFAGELDLAALHLAAADIARRFGSNQLGENLANHTLNQLQARPDAHEIADVITVVEIAERPSFDLDVHVMAERTFTALSEMLGGRR</sequence>
<dbReference type="EMBL" id="MQVR01000045">
    <property type="protein sequence ID" value="OKL53694.1"/>
    <property type="molecule type" value="Genomic_DNA"/>
</dbReference>
<dbReference type="Proteomes" id="UP000185628">
    <property type="component" value="Unassembled WGS sequence"/>
</dbReference>
<dbReference type="RefSeq" id="WP_073716859.1">
    <property type="nucleotide sequence ID" value="NZ_MQVR01000045.1"/>
</dbReference>
<proteinExistence type="predicted"/>
<evidence type="ECO:0000313" key="2">
    <source>
        <dbReference type="EMBL" id="OKL53694.1"/>
    </source>
</evidence>
<keyword evidence="1" id="KW-0812">Transmembrane</keyword>
<accession>A0A1Q5Q1E7</accession>
<evidence type="ECO:0000256" key="1">
    <source>
        <dbReference type="SAM" id="Phobius"/>
    </source>
</evidence>
<keyword evidence="1" id="KW-0472">Membrane</keyword>
<keyword evidence="1" id="KW-1133">Transmembrane helix</keyword>
<gene>
    <name evidence="2" type="ORF">BSZ39_08165</name>
</gene>
<comment type="caution">
    <text evidence="2">The sequence shown here is derived from an EMBL/GenBank/DDBJ whole genome shotgun (WGS) entry which is preliminary data.</text>
</comment>
<dbReference type="OrthoDB" id="3268584at2"/>
<keyword evidence="3" id="KW-1185">Reference proteome</keyword>
<evidence type="ECO:0000313" key="3">
    <source>
        <dbReference type="Proteomes" id="UP000185628"/>
    </source>
</evidence>
<dbReference type="AlphaFoldDB" id="A0A1Q5Q1E7"/>
<name>A0A1Q5Q1E7_9ACTO</name>